<accession>A0A6J8BVL5</accession>
<dbReference type="EMBL" id="CACVKT020004021">
    <property type="protein sequence ID" value="CAC5387692.1"/>
    <property type="molecule type" value="Genomic_DNA"/>
</dbReference>
<keyword evidence="3" id="KW-1185">Reference proteome</keyword>
<dbReference type="Gene3D" id="3.30.70.270">
    <property type="match status" value="1"/>
</dbReference>
<dbReference type="OrthoDB" id="6153616at2759"/>
<feature type="domain" description="Reverse transcriptase" evidence="1">
    <location>
        <begin position="1"/>
        <end position="69"/>
    </location>
</feature>
<evidence type="ECO:0000259" key="1">
    <source>
        <dbReference type="PROSITE" id="PS50878"/>
    </source>
</evidence>
<sequence>MIMNEVVRDLNWKSTLVYVDDILIYSKNFEEHLCHLAALFHKLIEVNLKLKPSKCQFACKEVQYLGHIITKEGIAVDPEKTASVHSFAAPKNVKEVRMYIYPQRDLHKTLDVLHCTETIIKKKKIRCQVIPESKGIYTESNTHDNEDTSRVNFSTTTYEDMDCTNHKRATTTSNQTHDIDESIAPVYDDIHEIQKP</sequence>
<evidence type="ECO:0000313" key="3">
    <source>
        <dbReference type="Proteomes" id="UP000507470"/>
    </source>
</evidence>
<dbReference type="InterPro" id="IPR043502">
    <property type="entry name" value="DNA/RNA_pol_sf"/>
</dbReference>
<dbReference type="PANTHER" id="PTHR33064:SF37">
    <property type="entry name" value="RIBONUCLEASE H"/>
    <property type="match status" value="1"/>
</dbReference>
<dbReference type="InterPro" id="IPR043128">
    <property type="entry name" value="Rev_trsase/Diguanyl_cyclase"/>
</dbReference>
<name>A0A6J8BVL5_MYTCO</name>
<dbReference type="Pfam" id="PF00078">
    <property type="entry name" value="RVT_1"/>
    <property type="match status" value="1"/>
</dbReference>
<dbReference type="PANTHER" id="PTHR33064">
    <property type="entry name" value="POL PROTEIN"/>
    <property type="match status" value="1"/>
</dbReference>
<dbReference type="InterPro" id="IPR000477">
    <property type="entry name" value="RT_dom"/>
</dbReference>
<dbReference type="FunFam" id="3.30.70.270:FF:000003">
    <property type="entry name" value="Transposon Ty3-G Gag-Pol polyprotein"/>
    <property type="match status" value="1"/>
</dbReference>
<dbReference type="AlphaFoldDB" id="A0A6J8BVL5"/>
<dbReference type="Proteomes" id="UP000507470">
    <property type="component" value="Unassembled WGS sequence"/>
</dbReference>
<evidence type="ECO:0000313" key="2">
    <source>
        <dbReference type="EMBL" id="CAC5387692.1"/>
    </source>
</evidence>
<proteinExistence type="predicted"/>
<protein>
    <recommendedName>
        <fullName evidence="1">Reverse transcriptase domain-containing protein</fullName>
    </recommendedName>
</protein>
<dbReference type="InterPro" id="IPR051320">
    <property type="entry name" value="Viral_Replic_Matur_Polypro"/>
</dbReference>
<dbReference type="PROSITE" id="PS50878">
    <property type="entry name" value="RT_POL"/>
    <property type="match status" value="1"/>
</dbReference>
<dbReference type="SUPFAM" id="SSF56672">
    <property type="entry name" value="DNA/RNA polymerases"/>
    <property type="match status" value="1"/>
</dbReference>
<gene>
    <name evidence="2" type="ORF">MCOR_22990</name>
</gene>
<organism evidence="2 3">
    <name type="scientific">Mytilus coruscus</name>
    <name type="common">Sea mussel</name>
    <dbReference type="NCBI Taxonomy" id="42192"/>
    <lineage>
        <taxon>Eukaryota</taxon>
        <taxon>Metazoa</taxon>
        <taxon>Spiralia</taxon>
        <taxon>Lophotrochozoa</taxon>
        <taxon>Mollusca</taxon>
        <taxon>Bivalvia</taxon>
        <taxon>Autobranchia</taxon>
        <taxon>Pteriomorphia</taxon>
        <taxon>Mytilida</taxon>
        <taxon>Mytiloidea</taxon>
        <taxon>Mytilidae</taxon>
        <taxon>Mytilinae</taxon>
        <taxon>Mytilus</taxon>
    </lineage>
</organism>
<reference evidence="2 3" key="1">
    <citation type="submission" date="2020-06" db="EMBL/GenBank/DDBJ databases">
        <authorList>
            <person name="Li R."/>
            <person name="Bekaert M."/>
        </authorList>
    </citation>
    <scope>NUCLEOTIDE SEQUENCE [LARGE SCALE GENOMIC DNA]</scope>
    <source>
        <strain evidence="3">wild</strain>
    </source>
</reference>